<dbReference type="EMBL" id="LVVM01002479">
    <property type="protein sequence ID" value="OJA16634.1"/>
    <property type="molecule type" value="Genomic_DNA"/>
</dbReference>
<name>A0A1J8R4E1_9AGAM</name>
<dbReference type="Gene3D" id="1.10.150.130">
    <property type="match status" value="1"/>
</dbReference>
<dbReference type="InterPro" id="IPR010998">
    <property type="entry name" value="Integrase_recombinase_N"/>
</dbReference>
<dbReference type="STRING" id="180088.A0A1J8R4E1"/>
<evidence type="ECO:0000313" key="2">
    <source>
        <dbReference type="EMBL" id="OJA16634.1"/>
    </source>
</evidence>
<dbReference type="AlphaFoldDB" id="A0A1J8R4E1"/>
<sequence>MDVLLEYGIDLRVAHIPDEENVVADALSHFQNERVLALHSRDAWTLERLTLERSVALGFALEPSTASTYDSHLNTYLNICRLHSRAVDPTPDTLSFFVVWLSHHIEPRSVDSYLSGIVSRIEVYYPDARAARRSQLVARALRGCKRRFSQPVKRKFPLSRMDVDRALADCTGSYNDCLFTAMLVTGFETLGYMYSDLGS</sequence>
<protein>
    <submittedName>
        <fullName evidence="2">Uncharacterized protein</fullName>
    </submittedName>
</protein>
<reference evidence="2 3" key="1">
    <citation type="submission" date="2016-03" db="EMBL/GenBank/DDBJ databases">
        <title>Comparative genomics of the ectomycorrhizal sister species Rhizopogon vinicolor and Rhizopogon vesiculosus (Basidiomycota: Boletales) reveals a divergence of the mating type B locus.</title>
        <authorList>
            <person name="Mujic A.B."/>
            <person name="Kuo A."/>
            <person name="Tritt A."/>
            <person name="Lipzen A."/>
            <person name="Chen C."/>
            <person name="Johnson J."/>
            <person name="Sharma A."/>
            <person name="Barry K."/>
            <person name="Grigoriev I.V."/>
            <person name="Spatafora J.W."/>
        </authorList>
    </citation>
    <scope>NUCLEOTIDE SEQUENCE [LARGE SCALE GENOMIC DNA]</scope>
    <source>
        <strain evidence="2 3">AM-OR11-056</strain>
    </source>
</reference>
<organism evidence="2 3">
    <name type="scientific">Rhizopogon vesiculosus</name>
    <dbReference type="NCBI Taxonomy" id="180088"/>
    <lineage>
        <taxon>Eukaryota</taxon>
        <taxon>Fungi</taxon>
        <taxon>Dikarya</taxon>
        <taxon>Basidiomycota</taxon>
        <taxon>Agaricomycotina</taxon>
        <taxon>Agaricomycetes</taxon>
        <taxon>Agaricomycetidae</taxon>
        <taxon>Boletales</taxon>
        <taxon>Suillineae</taxon>
        <taxon>Rhizopogonaceae</taxon>
        <taxon>Rhizopogon</taxon>
    </lineage>
</organism>
<dbReference type="OrthoDB" id="5598396at2759"/>
<gene>
    <name evidence="2" type="ORF">AZE42_12875</name>
</gene>
<evidence type="ECO:0000256" key="1">
    <source>
        <dbReference type="ARBA" id="ARBA00023125"/>
    </source>
</evidence>
<proteinExistence type="predicted"/>
<accession>A0A1J8R4E1</accession>
<comment type="caution">
    <text evidence="2">The sequence shown here is derived from an EMBL/GenBank/DDBJ whole genome shotgun (WGS) entry which is preliminary data.</text>
</comment>
<evidence type="ECO:0000313" key="3">
    <source>
        <dbReference type="Proteomes" id="UP000183567"/>
    </source>
</evidence>
<keyword evidence="3" id="KW-1185">Reference proteome</keyword>
<keyword evidence="1" id="KW-0238">DNA-binding</keyword>
<dbReference type="Proteomes" id="UP000183567">
    <property type="component" value="Unassembled WGS sequence"/>
</dbReference>
<dbReference type="GO" id="GO:0003677">
    <property type="term" value="F:DNA binding"/>
    <property type="evidence" value="ECO:0007669"/>
    <property type="project" value="UniProtKB-KW"/>
</dbReference>